<sequence>MKRQKSSSVAMGGVICALCVVVMLSGSIIPAATFCAPALAGALLMAVAVDAGMKQAWTCYGVVALVSLLFVPDKEMALFFALLFGYYPLLKAYLQRLPGHVMPFCCKLAVFNLAVVAVYSLLLFVFPMPGLVEEFAESQPWMLAVLLVLGNVSFVIYDSALFHVVHLYVRRIRPRLRHRTH</sequence>
<proteinExistence type="predicted"/>
<protein>
    <submittedName>
        <fullName evidence="2">Uncharacterized protein</fullName>
    </submittedName>
</protein>
<keyword evidence="1" id="KW-0472">Membrane</keyword>
<evidence type="ECO:0000313" key="3">
    <source>
        <dbReference type="Proteomes" id="UP000713596"/>
    </source>
</evidence>
<evidence type="ECO:0000256" key="1">
    <source>
        <dbReference type="SAM" id="Phobius"/>
    </source>
</evidence>
<organism evidence="2 3">
    <name type="scientific">Candidatus Allofournierella pullistercoris</name>
    <dbReference type="NCBI Taxonomy" id="2838597"/>
    <lineage>
        <taxon>Bacteria</taxon>
        <taxon>Bacillati</taxon>
        <taxon>Bacillota</taxon>
        <taxon>Clostridia</taxon>
        <taxon>Eubacteriales</taxon>
        <taxon>Oscillospiraceae</taxon>
        <taxon>Allofournierella</taxon>
    </lineage>
</organism>
<keyword evidence="1" id="KW-0812">Transmembrane</keyword>
<keyword evidence="1" id="KW-1133">Transmembrane helix</keyword>
<feature type="transmembrane region" description="Helical" evidence="1">
    <location>
        <begin position="106"/>
        <end position="129"/>
    </location>
</feature>
<dbReference type="EMBL" id="JAHLFP010000044">
    <property type="protein sequence ID" value="MBU3806304.1"/>
    <property type="molecule type" value="Genomic_DNA"/>
</dbReference>
<dbReference type="Proteomes" id="UP000713596">
    <property type="component" value="Unassembled WGS sequence"/>
</dbReference>
<dbReference type="AlphaFoldDB" id="A0A948WRA2"/>
<feature type="transmembrane region" description="Helical" evidence="1">
    <location>
        <begin position="141"/>
        <end position="169"/>
    </location>
</feature>
<feature type="transmembrane region" description="Helical" evidence="1">
    <location>
        <begin position="7"/>
        <end position="25"/>
    </location>
</feature>
<accession>A0A948WRA2</accession>
<reference evidence="2" key="1">
    <citation type="journal article" date="2021" name="PeerJ">
        <title>Extensive microbial diversity within the chicken gut microbiome revealed by metagenomics and culture.</title>
        <authorList>
            <person name="Gilroy R."/>
            <person name="Ravi A."/>
            <person name="Getino M."/>
            <person name="Pursley I."/>
            <person name="Horton D.L."/>
            <person name="Alikhan N.F."/>
            <person name="Baker D."/>
            <person name="Gharbi K."/>
            <person name="Hall N."/>
            <person name="Watson M."/>
            <person name="Adriaenssens E.M."/>
            <person name="Foster-Nyarko E."/>
            <person name="Jarju S."/>
            <person name="Secka A."/>
            <person name="Antonio M."/>
            <person name="Oren A."/>
            <person name="Chaudhuri R.R."/>
            <person name="La Ragione R."/>
            <person name="Hildebrand F."/>
            <person name="Pallen M.J."/>
        </authorList>
    </citation>
    <scope>NUCLEOTIDE SEQUENCE</scope>
    <source>
        <strain evidence="2">B5_2728</strain>
    </source>
</reference>
<gene>
    <name evidence="2" type="ORF">H9882_05365</name>
</gene>
<comment type="caution">
    <text evidence="2">The sequence shown here is derived from an EMBL/GenBank/DDBJ whole genome shotgun (WGS) entry which is preliminary data.</text>
</comment>
<reference evidence="2" key="2">
    <citation type="submission" date="2021-04" db="EMBL/GenBank/DDBJ databases">
        <authorList>
            <person name="Gilroy R."/>
        </authorList>
    </citation>
    <scope>NUCLEOTIDE SEQUENCE</scope>
    <source>
        <strain evidence="2">B5_2728</strain>
    </source>
</reference>
<name>A0A948WRA2_9FIRM</name>
<feature type="transmembrane region" description="Helical" evidence="1">
    <location>
        <begin position="77"/>
        <end position="94"/>
    </location>
</feature>
<evidence type="ECO:0000313" key="2">
    <source>
        <dbReference type="EMBL" id="MBU3806304.1"/>
    </source>
</evidence>